<dbReference type="Pfam" id="PF13405">
    <property type="entry name" value="EF-hand_6"/>
    <property type="match status" value="1"/>
</dbReference>
<dbReference type="SMART" id="SM00054">
    <property type="entry name" value="EFh"/>
    <property type="match status" value="2"/>
</dbReference>
<dbReference type="PANTHER" id="PTHR23048:SF0">
    <property type="entry name" value="CALMODULIN LIKE 3"/>
    <property type="match status" value="1"/>
</dbReference>
<keyword evidence="1" id="KW-0677">Repeat</keyword>
<evidence type="ECO:0000313" key="4">
    <source>
        <dbReference type="EMBL" id="CAF0729462.1"/>
    </source>
</evidence>
<accession>A0A8S2GEP0</accession>
<evidence type="ECO:0000313" key="5">
    <source>
        <dbReference type="EMBL" id="CAF3504345.1"/>
    </source>
</evidence>
<organism evidence="5 6">
    <name type="scientific">Didymodactylos carnosus</name>
    <dbReference type="NCBI Taxonomy" id="1234261"/>
    <lineage>
        <taxon>Eukaryota</taxon>
        <taxon>Metazoa</taxon>
        <taxon>Spiralia</taxon>
        <taxon>Gnathifera</taxon>
        <taxon>Rotifera</taxon>
        <taxon>Eurotatoria</taxon>
        <taxon>Bdelloidea</taxon>
        <taxon>Philodinida</taxon>
        <taxon>Philodinidae</taxon>
        <taxon>Didymodactylos</taxon>
    </lineage>
</organism>
<dbReference type="PROSITE" id="PS00018">
    <property type="entry name" value="EF_HAND_1"/>
    <property type="match status" value="1"/>
</dbReference>
<dbReference type="Gene3D" id="1.10.238.10">
    <property type="entry name" value="EF-hand"/>
    <property type="match status" value="2"/>
</dbReference>
<dbReference type="Pfam" id="PF13499">
    <property type="entry name" value="EF-hand_7"/>
    <property type="match status" value="1"/>
</dbReference>
<dbReference type="FunFam" id="1.10.238.10:FF:000001">
    <property type="entry name" value="Calmodulin 1"/>
    <property type="match status" value="1"/>
</dbReference>
<dbReference type="EMBL" id="CAJNOK010000104">
    <property type="protein sequence ID" value="CAF0729462.1"/>
    <property type="molecule type" value="Genomic_DNA"/>
</dbReference>
<evidence type="ECO:0000313" key="6">
    <source>
        <dbReference type="Proteomes" id="UP000682733"/>
    </source>
</evidence>
<feature type="domain" description="EF-hand" evidence="3">
    <location>
        <begin position="15"/>
        <end position="50"/>
    </location>
</feature>
<dbReference type="InterPro" id="IPR011992">
    <property type="entry name" value="EF-hand-dom_pair"/>
</dbReference>
<evidence type="ECO:0000259" key="3">
    <source>
        <dbReference type="PROSITE" id="PS50222"/>
    </source>
</evidence>
<sequence length="152" mass="17767">MSTIHTKIARPISETDEIRYKEAFLLLDEDSDGKISVDDVKFLIRALGFTATEVDLDRIVTDLIDDHQVDYLWFLEIMSKVSCTKYTTGEIQKAFLTFDVNHHGLINMEMFKNAMLTLGEPLSEIEMKEMIKDLPIDEDNFIEYENFWTQFK</sequence>
<dbReference type="AlphaFoldDB" id="A0A8S2GEP0"/>
<dbReference type="GO" id="GO:0005509">
    <property type="term" value="F:calcium ion binding"/>
    <property type="evidence" value="ECO:0007669"/>
    <property type="project" value="InterPro"/>
</dbReference>
<dbReference type="InterPro" id="IPR002048">
    <property type="entry name" value="EF_hand_dom"/>
</dbReference>
<protein>
    <recommendedName>
        <fullName evidence="3">EF-hand domain-containing protein</fullName>
    </recommendedName>
</protein>
<gene>
    <name evidence="4" type="ORF">OVA965_LOCUS690</name>
    <name evidence="5" type="ORF">TMI583_LOCUS690</name>
</gene>
<feature type="domain" description="EF-hand" evidence="3">
    <location>
        <begin position="86"/>
        <end position="121"/>
    </location>
</feature>
<dbReference type="PROSITE" id="PS50222">
    <property type="entry name" value="EF_HAND_2"/>
    <property type="match status" value="2"/>
</dbReference>
<dbReference type="Proteomes" id="UP000682733">
    <property type="component" value="Unassembled WGS sequence"/>
</dbReference>
<comment type="caution">
    <text evidence="5">The sequence shown here is derived from an EMBL/GenBank/DDBJ whole genome shotgun (WGS) entry which is preliminary data.</text>
</comment>
<dbReference type="InterPro" id="IPR050230">
    <property type="entry name" value="CALM/Myosin/TropC-like"/>
</dbReference>
<keyword evidence="2" id="KW-0106">Calcium</keyword>
<evidence type="ECO:0000256" key="1">
    <source>
        <dbReference type="ARBA" id="ARBA00022737"/>
    </source>
</evidence>
<dbReference type="InterPro" id="IPR018247">
    <property type="entry name" value="EF_Hand_1_Ca_BS"/>
</dbReference>
<name>A0A8S2GEP0_9BILA</name>
<dbReference type="Proteomes" id="UP000677228">
    <property type="component" value="Unassembled WGS sequence"/>
</dbReference>
<proteinExistence type="predicted"/>
<evidence type="ECO:0000256" key="2">
    <source>
        <dbReference type="ARBA" id="ARBA00022837"/>
    </source>
</evidence>
<dbReference type="EMBL" id="CAJOBA010000104">
    <property type="protein sequence ID" value="CAF3504345.1"/>
    <property type="molecule type" value="Genomic_DNA"/>
</dbReference>
<reference evidence="5" key="1">
    <citation type="submission" date="2021-02" db="EMBL/GenBank/DDBJ databases">
        <authorList>
            <person name="Nowell W R."/>
        </authorList>
    </citation>
    <scope>NUCLEOTIDE SEQUENCE</scope>
</reference>
<dbReference type="PANTHER" id="PTHR23048">
    <property type="entry name" value="MYOSIN LIGHT CHAIN 1, 3"/>
    <property type="match status" value="1"/>
</dbReference>
<dbReference type="SUPFAM" id="SSF47473">
    <property type="entry name" value="EF-hand"/>
    <property type="match status" value="1"/>
</dbReference>
<dbReference type="GO" id="GO:0016460">
    <property type="term" value="C:myosin II complex"/>
    <property type="evidence" value="ECO:0007669"/>
    <property type="project" value="TreeGrafter"/>
</dbReference>